<organism evidence="3 4">
    <name type="scientific">Hydra vulgaris</name>
    <name type="common">Hydra</name>
    <name type="synonym">Hydra attenuata</name>
    <dbReference type="NCBI Taxonomy" id="6087"/>
    <lineage>
        <taxon>Eukaryota</taxon>
        <taxon>Metazoa</taxon>
        <taxon>Cnidaria</taxon>
        <taxon>Hydrozoa</taxon>
        <taxon>Hydroidolina</taxon>
        <taxon>Anthoathecata</taxon>
        <taxon>Aplanulata</taxon>
        <taxon>Hydridae</taxon>
        <taxon>Hydra</taxon>
    </lineage>
</organism>
<reference evidence="4" key="1">
    <citation type="submission" date="2025-08" db="UniProtKB">
        <authorList>
            <consortium name="RefSeq"/>
        </authorList>
    </citation>
    <scope>IDENTIFICATION</scope>
</reference>
<dbReference type="PANTHER" id="PTHR23300">
    <property type="entry name" value="METHANETHIOL OXIDASE"/>
    <property type="match status" value="1"/>
</dbReference>
<sequence>MDCNCGPGYPSPLLAMKGEKEKLIYFPCIQVEKGKSNYLATADVNVESDTYSKIIHRTFLPDSDDELHHSGWNSCSSCYNNPNYKRNLLILPSVNSGRVYAFDVATNPRAPILKHVIQNDEMLKKAKLCFLHTTHCLADGNIMISGMGDKDGNPQGSFALVDGKTLNVVGNWEKVGDQVPFGYDFWYQPRHNIMVSSEWGSPKCFMAGFNPAHVAEGKYGHSLHFWKWKEHKYIKSIDLGADGQIPLELRFMHNPDSSEGFVGCALSSNIFRIFLNDENEWDAEKVIDVPSVKVKGWALPEVPSLITDILISLDDKYLYFSNWLQGDIRQYDITDSRNPKLVGQVFINGSLAKDSSVKVLDENFKQPEPIFINKRRVEGGPQMIQLSLDGKRLYVSTSLISVWDKQFYPNMIMSGSFVLQVDVDVLNGGLKLNENFFIDCGLEPDGPVLAHEIRYPGGDCSSDIWL</sequence>
<evidence type="ECO:0000313" key="4">
    <source>
        <dbReference type="RefSeq" id="XP_065663725.1"/>
    </source>
</evidence>
<dbReference type="RefSeq" id="XP_065663725.1">
    <property type="nucleotide sequence ID" value="XM_065807653.1"/>
</dbReference>
<evidence type="ECO:0000256" key="2">
    <source>
        <dbReference type="ARBA" id="ARBA00023266"/>
    </source>
</evidence>
<dbReference type="Pfam" id="PF05694">
    <property type="entry name" value="SBP56"/>
    <property type="match status" value="1"/>
</dbReference>
<dbReference type="PANTHER" id="PTHR23300:SF0">
    <property type="entry name" value="METHANETHIOL OXIDASE"/>
    <property type="match status" value="1"/>
</dbReference>
<gene>
    <name evidence="4" type="primary">LOC100214327</name>
</gene>
<keyword evidence="2" id="KW-0711">Selenium</keyword>
<protein>
    <submittedName>
        <fullName evidence="4">Methanethiol oxidase isoform X2</fullName>
    </submittedName>
</protein>
<dbReference type="Proteomes" id="UP001652625">
    <property type="component" value="Chromosome 10"/>
</dbReference>
<evidence type="ECO:0000313" key="3">
    <source>
        <dbReference type="Proteomes" id="UP001652625"/>
    </source>
</evidence>
<evidence type="ECO:0000256" key="1">
    <source>
        <dbReference type="ARBA" id="ARBA00005606"/>
    </source>
</evidence>
<dbReference type="InterPro" id="IPR008826">
    <property type="entry name" value="Se-bd"/>
</dbReference>
<proteinExistence type="inferred from homology"/>
<name>A0ABM4CPE3_HYDVU</name>
<comment type="similarity">
    <text evidence="1">Belongs to the selenium-binding protein family.</text>
</comment>
<accession>A0ABM4CPE3</accession>
<dbReference type="GeneID" id="100214327"/>
<keyword evidence="3" id="KW-1185">Reference proteome</keyword>
<dbReference type="SUPFAM" id="SSF75011">
    <property type="entry name" value="3-carboxy-cis,cis-mucoante lactonizing enzyme"/>
    <property type="match status" value="1"/>
</dbReference>